<dbReference type="InterPro" id="IPR013324">
    <property type="entry name" value="RNA_pol_sigma_r3/r4-like"/>
</dbReference>
<feature type="domain" description="RNA polymerase sigma factor 70 region 4 type 2" evidence="8">
    <location>
        <begin position="108"/>
        <end position="159"/>
    </location>
</feature>
<comment type="similarity">
    <text evidence="1 6">Belongs to the sigma-70 factor family. ECF subfamily.</text>
</comment>
<keyword evidence="10" id="KW-1185">Reference proteome</keyword>
<dbReference type="PANTHER" id="PTHR43133">
    <property type="entry name" value="RNA POLYMERASE ECF-TYPE SIGMA FACTO"/>
    <property type="match status" value="1"/>
</dbReference>
<gene>
    <name evidence="9" type="ORF">ACFYKX_22460</name>
</gene>
<keyword evidence="4 6" id="KW-0238">DNA-binding</keyword>
<reference evidence="9 10" key="1">
    <citation type="submission" date="2024-08" db="EMBL/GenBank/DDBJ databases">
        <title>Two novel Cytobacillus novel species.</title>
        <authorList>
            <person name="Liu G."/>
        </authorList>
    </citation>
    <scope>NUCLEOTIDE SEQUENCE [LARGE SCALE GENOMIC DNA]</scope>
    <source>
        <strain evidence="9 10">FJAT-54145</strain>
    </source>
</reference>
<evidence type="ECO:0000256" key="2">
    <source>
        <dbReference type="ARBA" id="ARBA00023015"/>
    </source>
</evidence>
<sequence length="173" mass="20019">MEAGQQIEKWFYKYEKDILNYLIYYTGSMDVEDLVQDTFIKAYQAYDRYRSDANPKTWLISIARNTAIDSYRKKGILNKLKQKLLNERPDKVSPAPIEQLLKDLESKNLYEAISKLKTNYRDVVLLRGIAELSSAEAAQVLGWSVNKVNVTFSRATSKLNSVLKEGIEYEQSF</sequence>
<dbReference type="InterPro" id="IPR013325">
    <property type="entry name" value="RNA_pol_sigma_r2"/>
</dbReference>
<feature type="domain" description="RNA polymerase sigma-70 region 2" evidence="7">
    <location>
        <begin position="13"/>
        <end position="74"/>
    </location>
</feature>
<dbReference type="InterPro" id="IPR036388">
    <property type="entry name" value="WH-like_DNA-bd_sf"/>
</dbReference>
<evidence type="ECO:0000256" key="1">
    <source>
        <dbReference type="ARBA" id="ARBA00010641"/>
    </source>
</evidence>
<dbReference type="InterPro" id="IPR039425">
    <property type="entry name" value="RNA_pol_sigma-70-like"/>
</dbReference>
<dbReference type="PANTHER" id="PTHR43133:SF52">
    <property type="entry name" value="ECF RNA POLYMERASE SIGMA FACTOR SIGL"/>
    <property type="match status" value="1"/>
</dbReference>
<dbReference type="Pfam" id="PF08281">
    <property type="entry name" value="Sigma70_r4_2"/>
    <property type="match status" value="1"/>
</dbReference>
<dbReference type="Gene3D" id="1.10.1740.10">
    <property type="match status" value="1"/>
</dbReference>
<keyword evidence="5 6" id="KW-0804">Transcription</keyword>
<evidence type="ECO:0000256" key="3">
    <source>
        <dbReference type="ARBA" id="ARBA00023082"/>
    </source>
</evidence>
<name>A0ABW6KIB8_9BACI</name>
<keyword evidence="2 6" id="KW-0805">Transcription regulation</keyword>
<evidence type="ECO:0000259" key="8">
    <source>
        <dbReference type="Pfam" id="PF08281"/>
    </source>
</evidence>
<dbReference type="InterPro" id="IPR000838">
    <property type="entry name" value="RNA_pol_sigma70_ECF_CS"/>
</dbReference>
<dbReference type="InterPro" id="IPR013249">
    <property type="entry name" value="RNA_pol_sigma70_r4_t2"/>
</dbReference>
<dbReference type="EMBL" id="JBIACK010000015">
    <property type="protein sequence ID" value="MFE8703327.1"/>
    <property type="molecule type" value="Genomic_DNA"/>
</dbReference>
<dbReference type="RefSeq" id="WP_389363774.1">
    <property type="nucleotide sequence ID" value="NZ_JBIACK010000015.1"/>
</dbReference>
<dbReference type="Gene3D" id="1.10.10.10">
    <property type="entry name" value="Winged helix-like DNA-binding domain superfamily/Winged helix DNA-binding domain"/>
    <property type="match status" value="1"/>
</dbReference>
<evidence type="ECO:0000256" key="5">
    <source>
        <dbReference type="ARBA" id="ARBA00023163"/>
    </source>
</evidence>
<dbReference type="NCBIfam" id="TIGR02937">
    <property type="entry name" value="sigma70-ECF"/>
    <property type="match status" value="1"/>
</dbReference>
<dbReference type="InterPro" id="IPR014284">
    <property type="entry name" value="RNA_pol_sigma-70_dom"/>
</dbReference>
<evidence type="ECO:0000313" key="10">
    <source>
        <dbReference type="Proteomes" id="UP001601059"/>
    </source>
</evidence>
<protein>
    <recommendedName>
        <fullName evidence="6">RNA polymerase sigma factor</fullName>
    </recommendedName>
</protein>
<dbReference type="Pfam" id="PF04542">
    <property type="entry name" value="Sigma70_r2"/>
    <property type="match status" value="1"/>
</dbReference>
<dbReference type="SUPFAM" id="SSF88946">
    <property type="entry name" value="Sigma2 domain of RNA polymerase sigma factors"/>
    <property type="match status" value="1"/>
</dbReference>
<dbReference type="InterPro" id="IPR007627">
    <property type="entry name" value="RNA_pol_sigma70_r2"/>
</dbReference>
<dbReference type="SUPFAM" id="SSF88659">
    <property type="entry name" value="Sigma3 and sigma4 domains of RNA polymerase sigma factors"/>
    <property type="match status" value="1"/>
</dbReference>
<accession>A0ABW6KIB8</accession>
<comment type="caution">
    <text evidence="9">The sequence shown here is derived from an EMBL/GenBank/DDBJ whole genome shotgun (WGS) entry which is preliminary data.</text>
</comment>
<dbReference type="Proteomes" id="UP001601059">
    <property type="component" value="Unassembled WGS sequence"/>
</dbReference>
<keyword evidence="3 6" id="KW-0731">Sigma factor</keyword>
<evidence type="ECO:0000256" key="4">
    <source>
        <dbReference type="ARBA" id="ARBA00023125"/>
    </source>
</evidence>
<proteinExistence type="inferred from homology"/>
<organism evidence="9 10">
    <name type="scientific">Cytobacillus spartinae</name>
    <dbReference type="NCBI Taxonomy" id="3299023"/>
    <lineage>
        <taxon>Bacteria</taxon>
        <taxon>Bacillati</taxon>
        <taxon>Bacillota</taxon>
        <taxon>Bacilli</taxon>
        <taxon>Bacillales</taxon>
        <taxon>Bacillaceae</taxon>
        <taxon>Cytobacillus</taxon>
    </lineage>
</organism>
<dbReference type="CDD" id="cd06171">
    <property type="entry name" value="Sigma70_r4"/>
    <property type="match status" value="1"/>
</dbReference>
<evidence type="ECO:0000256" key="6">
    <source>
        <dbReference type="RuleBase" id="RU000716"/>
    </source>
</evidence>
<evidence type="ECO:0000313" key="9">
    <source>
        <dbReference type="EMBL" id="MFE8703327.1"/>
    </source>
</evidence>
<dbReference type="PROSITE" id="PS01063">
    <property type="entry name" value="SIGMA70_ECF"/>
    <property type="match status" value="1"/>
</dbReference>
<evidence type="ECO:0000259" key="7">
    <source>
        <dbReference type="Pfam" id="PF04542"/>
    </source>
</evidence>